<evidence type="ECO:0000259" key="2">
    <source>
        <dbReference type="Pfam" id="PF12937"/>
    </source>
</evidence>
<comment type="caution">
    <text evidence="3">The sequence shown here is derived from an EMBL/GenBank/DDBJ whole genome shotgun (WGS) entry which is preliminary data.</text>
</comment>
<evidence type="ECO:0000313" key="4">
    <source>
        <dbReference type="Proteomes" id="UP001218218"/>
    </source>
</evidence>
<evidence type="ECO:0000313" key="3">
    <source>
        <dbReference type="EMBL" id="KAJ7366384.1"/>
    </source>
</evidence>
<dbReference type="InterPro" id="IPR032675">
    <property type="entry name" value="LRR_dom_sf"/>
</dbReference>
<dbReference type="InterPro" id="IPR001810">
    <property type="entry name" value="F-box_dom"/>
</dbReference>
<dbReference type="EMBL" id="JARIHO010000002">
    <property type="protein sequence ID" value="KAJ7366384.1"/>
    <property type="molecule type" value="Genomic_DNA"/>
</dbReference>
<dbReference type="SUPFAM" id="SSF81383">
    <property type="entry name" value="F-box domain"/>
    <property type="match status" value="1"/>
</dbReference>
<dbReference type="SUPFAM" id="SSF52047">
    <property type="entry name" value="RNI-like"/>
    <property type="match status" value="1"/>
</dbReference>
<proteinExistence type="predicted"/>
<evidence type="ECO:0000256" key="1">
    <source>
        <dbReference type="SAM" id="Coils"/>
    </source>
</evidence>
<dbReference type="Gene3D" id="3.80.10.10">
    <property type="entry name" value="Ribonuclease Inhibitor"/>
    <property type="match status" value="1"/>
</dbReference>
<protein>
    <recommendedName>
        <fullName evidence="2">F-box domain-containing protein</fullName>
    </recommendedName>
</protein>
<dbReference type="AlphaFoldDB" id="A0AAD7AR97"/>
<dbReference type="Proteomes" id="UP001218218">
    <property type="component" value="Unassembled WGS sequence"/>
</dbReference>
<organism evidence="3 4">
    <name type="scientific">Mycena albidolilacea</name>
    <dbReference type="NCBI Taxonomy" id="1033008"/>
    <lineage>
        <taxon>Eukaryota</taxon>
        <taxon>Fungi</taxon>
        <taxon>Dikarya</taxon>
        <taxon>Basidiomycota</taxon>
        <taxon>Agaricomycotina</taxon>
        <taxon>Agaricomycetes</taxon>
        <taxon>Agaricomycetidae</taxon>
        <taxon>Agaricales</taxon>
        <taxon>Marasmiineae</taxon>
        <taxon>Mycenaceae</taxon>
        <taxon>Mycena</taxon>
    </lineage>
</organism>
<reference evidence="3" key="1">
    <citation type="submission" date="2023-03" db="EMBL/GenBank/DDBJ databases">
        <title>Massive genome expansion in bonnet fungi (Mycena s.s.) driven by repeated elements and novel gene families across ecological guilds.</title>
        <authorList>
            <consortium name="Lawrence Berkeley National Laboratory"/>
            <person name="Harder C.B."/>
            <person name="Miyauchi S."/>
            <person name="Viragh M."/>
            <person name="Kuo A."/>
            <person name="Thoen E."/>
            <person name="Andreopoulos B."/>
            <person name="Lu D."/>
            <person name="Skrede I."/>
            <person name="Drula E."/>
            <person name="Henrissat B."/>
            <person name="Morin E."/>
            <person name="Kohler A."/>
            <person name="Barry K."/>
            <person name="LaButti K."/>
            <person name="Morin E."/>
            <person name="Salamov A."/>
            <person name="Lipzen A."/>
            <person name="Mereny Z."/>
            <person name="Hegedus B."/>
            <person name="Baldrian P."/>
            <person name="Stursova M."/>
            <person name="Weitz H."/>
            <person name="Taylor A."/>
            <person name="Grigoriev I.V."/>
            <person name="Nagy L.G."/>
            <person name="Martin F."/>
            <person name="Kauserud H."/>
        </authorList>
    </citation>
    <scope>NUCLEOTIDE SEQUENCE</scope>
    <source>
        <strain evidence="3">CBHHK002</strain>
    </source>
</reference>
<keyword evidence="4" id="KW-1185">Reference proteome</keyword>
<feature type="coiled-coil region" evidence="1">
    <location>
        <begin position="15"/>
        <end position="49"/>
    </location>
</feature>
<gene>
    <name evidence="3" type="ORF">DFH08DRAFT_166943</name>
</gene>
<name>A0AAD7AR97_9AGAR</name>
<dbReference type="Pfam" id="PF12937">
    <property type="entry name" value="F-box-like"/>
    <property type="match status" value="1"/>
</dbReference>
<dbReference type="InterPro" id="IPR036047">
    <property type="entry name" value="F-box-like_dom_sf"/>
</dbReference>
<accession>A0AAD7AR97</accession>
<keyword evidence="1" id="KW-0175">Coiled coil</keyword>
<sequence>MADTPFTVRVRAAVIEQTERKRSSSKTDIERLIEESESKIASLESLELRDHERARIAALRYLMSPIRTLPVELLAEIFGLAIHGDTHIEDAFRVSQVCSDWRRVAHSTPELWNRNFRVNLPSVDSDEFYADGLKDWLARSAPLPVPITWCGRAPTIFTWRSSEEVLRVAPRWRSLDFEFTSPPWLISRLADCQLESLEALALTIPSNTDPSTVLAFTVPRLRKLSLRIWSDALPILSLPWTQLTDFTFTCHRAWSQPDIAFDLLVHCPNLVRASVFTGLVLPGASRDALSLSRLRRLSVYYFGPAGHVAGHGASFLDNISAPVLEELCLDFGNLSAGSPRWAGAHFPAFQLRTPNTTGLELRYSTLTSDELRTALYHTPCLERLALRHCTHCVDDILIDALHYKDGLTPLVPHLHRLVLELRLPESGLADILASMLASRWWIDTELASNPDPPAVARWTLVRLEGFLEPHFANIMQGPQRKGIPLELMTRRRA</sequence>
<dbReference type="Gene3D" id="1.20.1280.50">
    <property type="match status" value="1"/>
</dbReference>
<feature type="domain" description="F-box" evidence="2">
    <location>
        <begin position="67"/>
        <end position="116"/>
    </location>
</feature>